<organism evidence="1 2">
    <name type="scientific">Planoprotostelium fungivorum</name>
    <dbReference type="NCBI Taxonomy" id="1890364"/>
    <lineage>
        <taxon>Eukaryota</taxon>
        <taxon>Amoebozoa</taxon>
        <taxon>Evosea</taxon>
        <taxon>Variosea</taxon>
        <taxon>Cavosteliida</taxon>
        <taxon>Cavosteliaceae</taxon>
        <taxon>Planoprotostelium</taxon>
    </lineage>
</organism>
<dbReference type="EMBL" id="MDYQ01000028">
    <property type="protein sequence ID" value="PRP86684.1"/>
    <property type="molecule type" value="Genomic_DNA"/>
</dbReference>
<gene>
    <name evidence="1" type="ORF">PROFUN_05163</name>
</gene>
<dbReference type="Proteomes" id="UP000241769">
    <property type="component" value="Unassembled WGS sequence"/>
</dbReference>
<name>A0A2P6NRU3_9EUKA</name>
<protein>
    <submittedName>
        <fullName evidence="1">Uncharacterized protein</fullName>
    </submittedName>
</protein>
<proteinExistence type="predicted"/>
<sequence>MSGSDVSDYHIVSEVSHILIRTMFKSAVFLLFSFTLAHAADVWVINQYANNNCTGDITSISAGVVVNCQGGTFNITGQIYSASTQNTFNSSGLVTKVFNTTNCSGTVQDVQVSKNVCDGQGAVGHLSTSNTFARAPTKDVSVQYQWFLGGDCNSAPSAITINFTQPCNRAAAKFGQCQRDPTSISPVSYSMDQCGDNIRFPGTSGGNGVEVTVALLAFIVGITLF</sequence>
<comment type="caution">
    <text evidence="1">The sequence shown here is derived from an EMBL/GenBank/DDBJ whole genome shotgun (WGS) entry which is preliminary data.</text>
</comment>
<dbReference type="AlphaFoldDB" id="A0A2P6NRU3"/>
<evidence type="ECO:0000313" key="2">
    <source>
        <dbReference type="Proteomes" id="UP000241769"/>
    </source>
</evidence>
<evidence type="ECO:0000313" key="1">
    <source>
        <dbReference type="EMBL" id="PRP86684.1"/>
    </source>
</evidence>
<accession>A0A2P6NRU3</accession>
<keyword evidence="2" id="KW-1185">Reference proteome</keyword>
<dbReference type="InParanoid" id="A0A2P6NRU3"/>
<reference evidence="1 2" key="1">
    <citation type="journal article" date="2018" name="Genome Biol. Evol.">
        <title>Multiple Roots of Fruiting Body Formation in Amoebozoa.</title>
        <authorList>
            <person name="Hillmann F."/>
            <person name="Forbes G."/>
            <person name="Novohradska S."/>
            <person name="Ferling I."/>
            <person name="Riege K."/>
            <person name="Groth M."/>
            <person name="Westermann M."/>
            <person name="Marz M."/>
            <person name="Spaller T."/>
            <person name="Winckler T."/>
            <person name="Schaap P."/>
            <person name="Glockner G."/>
        </authorList>
    </citation>
    <scope>NUCLEOTIDE SEQUENCE [LARGE SCALE GENOMIC DNA]</scope>
    <source>
        <strain evidence="1 2">Jena</strain>
    </source>
</reference>